<dbReference type="InterPro" id="IPR036180">
    <property type="entry name" value="Gelsolin-like_dom_sf"/>
</dbReference>
<dbReference type="Pfam" id="PF04815">
    <property type="entry name" value="Sec23_helical"/>
    <property type="match status" value="1"/>
</dbReference>
<evidence type="ECO:0000313" key="2">
    <source>
        <dbReference type="EMBL" id="KIY91240.1"/>
    </source>
</evidence>
<dbReference type="GO" id="GO:0006886">
    <property type="term" value="P:intracellular protein transport"/>
    <property type="evidence" value="ECO:0007669"/>
    <property type="project" value="InterPro"/>
</dbReference>
<name>A0A0D2M6Y9_9CHLO</name>
<dbReference type="GO" id="GO:0070971">
    <property type="term" value="C:endoplasmic reticulum exit site"/>
    <property type="evidence" value="ECO:0007669"/>
    <property type="project" value="TreeGrafter"/>
</dbReference>
<dbReference type="SUPFAM" id="SSF81811">
    <property type="entry name" value="Helical domain of Sec23/24"/>
    <property type="match status" value="1"/>
</dbReference>
<dbReference type="InterPro" id="IPR006900">
    <property type="entry name" value="Sec23/24_helical_dom"/>
</dbReference>
<dbReference type="GeneID" id="25734512"/>
<reference evidence="2 3" key="1">
    <citation type="journal article" date="2013" name="BMC Genomics">
        <title>Reconstruction of the lipid metabolism for the microalga Monoraphidium neglectum from its genome sequence reveals characteristics suitable for biofuel production.</title>
        <authorList>
            <person name="Bogen C."/>
            <person name="Al-Dilaimi A."/>
            <person name="Albersmeier A."/>
            <person name="Wichmann J."/>
            <person name="Grundmann M."/>
            <person name="Rupp O."/>
            <person name="Lauersen K.J."/>
            <person name="Blifernez-Klassen O."/>
            <person name="Kalinowski J."/>
            <person name="Goesmann A."/>
            <person name="Mussgnug J.H."/>
            <person name="Kruse O."/>
        </authorList>
    </citation>
    <scope>NUCLEOTIDE SEQUENCE [LARGE SCALE GENOMIC DNA]</scope>
    <source>
        <strain evidence="2 3">SAG 48.87</strain>
    </source>
</reference>
<dbReference type="GO" id="GO:0000149">
    <property type="term" value="F:SNARE binding"/>
    <property type="evidence" value="ECO:0007669"/>
    <property type="project" value="TreeGrafter"/>
</dbReference>
<dbReference type="Gene3D" id="3.40.20.10">
    <property type="entry name" value="Severin"/>
    <property type="match status" value="1"/>
</dbReference>
<protein>
    <recommendedName>
        <fullName evidence="1">Sec23/Sec24 helical domain-containing protein</fullName>
    </recommendedName>
</protein>
<dbReference type="InterPro" id="IPR050550">
    <property type="entry name" value="SEC23_SEC24_subfamily"/>
</dbReference>
<sequence>MGAVFKGADLDAQLSVLARQVATTLPGATFAAAKDAVMSRSIATLAAYRKFCATSSSAVQLILPEALKLLPLYSLALLKSAALRPDVRADDRSLWVGAAISLGASRVMGLLHGRLFPLHRLVEGGGLAPDGGLPDPLALSSEGLEAGGVYVLENGVDLLLYVDRDAAPGLVQVGCPGSCGEEAL</sequence>
<keyword evidence="3" id="KW-1185">Reference proteome</keyword>
<dbReference type="AlphaFoldDB" id="A0A0D2M6Y9"/>
<evidence type="ECO:0000259" key="1">
    <source>
        <dbReference type="Pfam" id="PF04815"/>
    </source>
</evidence>
<dbReference type="InterPro" id="IPR029006">
    <property type="entry name" value="ADF-H/Gelsolin-like_dom_sf"/>
</dbReference>
<accession>A0A0D2M6Y9</accession>
<dbReference type="EMBL" id="KK106913">
    <property type="protein sequence ID" value="KIY91240.1"/>
    <property type="molecule type" value="Genomic_DNA"/>
</dbReference>
<dbReference type="RefSeq" id="XP_013890260.1">
    <property type="nucleotide sequence ID" value="XM_014034806.1"/>
</dbReference>
<gene>
    <name evidence="2" type="ORF">MNEG_16724</name>
</gene>
<dbReference type="PANTHER" id="PTHR13803:SF4">
    <property type="entry name" value="SECRETORY 24CD, ISOFORM C"/>
    <property type="match status" value="1"/>
</dbReference>
<dbReference type="GO" id="GO:0030127">
    <property type="term" value="C:COPII vesicle coat"/>
    <property type="evidence" value="ECO:0007669"/>
    <property type="project" value="InterPro"/>
</dbReference>
<dbReference type="PANTHER" id="PTHR13803">
    <property type="entry name" value="SEC24-RELATED PROTEIN"/>
    <property type="match status" value="1"/>
</dbReference>
<dbReference type="SUPFAM" id="SSF82754">
    <property type="entry name" value="C-terminal, gelsolin-like domain of Sec23/24"/>
    <property type="match status" value="1"/>
</dbReference>
<dbReference type="STRING" id="145388.A0A0D2M6Y9"/>
<evidence type="ECO:0000313" key="3">
    <source>
        <dbReference type="Proteomes" id="UP000054498"/>
    </source>
</evidence>
<feature type="domain" description="Sec23/Sec24 helical" evidence="1">
    <location>
        <begin position="9"/>
        <end position="102"/>
    </location>
</feature>
<dbReference type="Proteomes" id="UP000054498">
    <property type="component" value="Unassembled WGS sequence"/>
</dbReference>
<dbReference type="GO" id="GO:0090110">
    <property type="term" value="P:COPII-coated vesicle cargo loading"/>
    <property type="evidence" value="ECO:0007669"/>
    <property type="project" value="TreeGrafter"/>
</dbReference>
<dbReference type="InterPro" id="IPR036175">
    <property type="entry name" value="Sec23/24_helical_dom_sf"/>
</dbReference>
<dbReference type="KEGG" id="mng:MNEG_16724"/>
<dbReference type="GO" id="GO:0008270">
    <property type="term" value="F:zinc ion binding"/>
    <property type="evidence" value="ECO:0007669"/>
    <property type="project" value="TreeGrafter"/>
</dbReference>
<organism evidence="2 3">
    <name type="scientific">Monoraphidium neglectum</name>
    <dbReference type="NCBI Taxonomy" id="145388"/>
    <lineage>
        <taxon>Eukaryota</taxon>
        <taxon>Viridiplantae</taxon>
        <taxon>Chlorophyta</taxon>
        <taxon>core chlorophytes</taxon>
        <taxon>Chlorophyceae</taxon>
        <taxon>CS clade</taxon>
        <taxon>Sphaeropleales</taxon>
        <taxon>Selenastraceae</taxon>
        <taxon>Monoraphidium</taxon>
    </lineage>
</organism>
<dbReference type="OrthoDB" id="49016at2759"/>
<proteinExistence type="predicted"/>
<dbReference type="Gene3D" id="1.20.120.730">
    <property type="entry name" value="Sec23/Sec24 helical domain"/>
    <property type="match status" value="1"/>
</dbReference>